<dbReference type="AlphaFoldDB" id="A0A388MDH8"/>
<dbReference type="InterPro" id="IPR050951">
    <property type="entry name" value="Retrovirus_Pol_polyprotein"/>
</dbReference>
<organism evidence="9 10">
    <name type="scientific">Chara braunii</name>
    <name type="common">Braun's stonewort</name>
    <dbReference type="NCBI Taxonomy" id="69332"/>
    <lineage>
        <taxon>Eukaryota</taxon>
        <taxon>Viridiplantae</taxon>
        <taxon>Streptophyta</taxon>
        <taxon>Charophyceae</taxon>
        <taxon>Charales</taxon>
        <taxon>Characeae</taxon>
        <taxon>Chara</taxon>
    </lineage>
</organism>
<evidence type="ECO:0000256" key="6">
    <source>
        <dbReference type="ARBA" id="ARBA00022918"/>
    </source>
</evidence>
<dbReference type="GO" id="GO:0004519">
    <property type="term" value="F:endonuclease activity"/>
    <property type="evidence" value="ECO:0007669"/>
    <property type="project" value="UniProtKB-KW"/>
</dbReference>
<keyword evidence="1" id="KW-0808">Transferase</keyword>
<feature type="region of interest" description="Disordered" evidence="7">
    <location>
        <begin position="449"/>
        <end position="571"/>
    </location>
</feature>
<reference evidence="9 10" key="1">
    <citation type="journal article" date="2018" name="Cell">
        <title>The Chara Genome: Secondary Complexity and Implications for Plant Terrestrialization.</title>
        <authorList>
            <person name="Nishiyama T."/>
            <person name="Sakayama H."/>
            <person name="Vries J.D."/>
            <person name="Buschmann H."/>
            <person name="Saint-Marcoux D."/>
            <person name="Ullrich K.K."/>
            <person name="Haas F.B."/>
            <person name="Vanderstraeten L."/>
            <person name="Becker D."/>
            <person name="Lang D."/>
            <person name="Vosolsobe S."/>
            <person name="Rombauts S."/>
            <person name="Wilhelmsson P.K.I."/>
            <person name="Janitza P."/>
            <person name="Kern R."/>
            <person name="Heyl A."/>
            <person name="Rumpler F."/>
            <person name="Villalobos L.I.A.C."/>
            <person name="Clay J.M."/>
            <person name="Skokan R."/>
            <person name="Toyoda A."/>
            <person name="Suzuki Y."/>
            <person name="Kagoshima H."/>
            <person name="Schijlen E."/>
            <person name="Tajeshwar N."/>
            <person name="Catarino B."/>
            <person name="Hetherington A.J."/>
            <person name="Saltykova A."/>
            <person name="Bonnot C."/>
            <person name="Breuninger H."/>
            <person name="Symeonidi A."/>
            <person name="Radhakrishnan G.V."/>
            <person name="Van Nieuwerburgh F."/>
            <person name="Deforce D."/>
            <person name="Chang C."/>
            <person name="Karol K.G."/>
            <person name="Hedrich R."/>
            <person name="Ulvskov P."/>
            <person name="Glockner G."/>
            <person name="Delwiche C.F."/>
            <person name="Petrasek J."/>
            <person name="Van de Peer Y."/>
            <person name="Friml J."/>
            <person name="Beilby M."/>
            <person name="Dolan L."/>
            <person name="Kohara Y."/>
            <person name="Sugano S."/>
            <person name="Fujiyama A."/>
            <person name="Delaux P.-M."/>
            <person name="Quint M."/>
            <person name="TheiBen G."/>
            <person name="Hagemann M."/>
            <person name="Harholt J."/>
            <person name="Dunand C."/>
            <person name="Zachgo S."/>
            <person name="Langdale J."/>
            <person name="Maumus F."/>
            <person name="Straeten D.V.D."/>
            <person name="Gould S.B."/>
            <person name="Rensing S.A."/>
        </authorList>
    </citation>
    <scope>NUCLEOTIDE SEQUENCE [LARGE SCALE GENOMIC DNA]</scope>
    <source>
        <strain evidence="9 10">S276</strain>
    </source>
</reference>
<dbReference type="CDD" id="cd09274">
    <property type="entry name" value="RNase_HI_RT_Ty3"/>
    <property type="match status" value="1"/>
</dbReference>
<evidence type="ECO:0000256" key="4">
    <source>
        <dbReference type="ARBA" id="ARBA00022759"/>
    </source>
</evidence>
<dbReference type="InterPro" id="IPR041373">
    <property type="entry name" value="RT_RNaseH"/>
</dbReference>
<gene>
    <name evidence="9" type="ORF">CBR_g56522</name>
</gene>
<evidence type="ECO:0000313" key="9">
    <source>
        <dbReference type="EMBL" id="GBG92617.1"/>
    </source>
</evidence>
<dbReference type="PANTHER" id="PTHR37984:SF5">
    <property type="entry name" value="PROTEIN NYNRIN-LIKE"/>
    <property type="match status" value="1"/>
</dbReference>
<keyword evidence="10" id="KW-1185">Reference proteome</keyword>
<dbReference type="PANTHER" id="PTHR37984">
    <property type="entry name" value="PROTEIN CBG26694"/>
    <property type="match status" value="1"/>
</dbReference>
<evidence type="ECO:0000256" key="2">
    <source>
        <dbReference type="ARBA" id="ARBA00022695"/>
    </source>
</evidence>
<dbReference type="Proteomes" id="UP000265515">
    <property type="component" value="Unassembled WGS sequence"/>
</dbReference>
<evidence type="ECO:0000256" key="1">
    <source>
        <dbReference type="ARBA" id="ARBA00022679"/>
    </source>
</evidence>
<feature type="compositionally biased region" description="Basic and acidic residues" evidence="7">
    <location>
        <begin position="449"/>
        <end position="551"/>
    </location>
</feature>
<dbReference type="CDD" id="cd01647">
    <property type="entry name" value="RT_LTR"/>
    <property type="match status" value="1"/>
</dbReference>
<proteinExistence type="predicted"/>
<accession>A0A388MDH8</accession>
<dbReference type="Gramene" id="GBG92617">
    <property type="protein sequence ID" value="GBG92617"/>
    <property type="gene ID" value="CBR_g56522"/>
</dbReference>
<dbReference type="FunFam" id="3.30.70.270:FF:000020">
    <property type="entry name" value="Transposon Tf2-6 polyprotein-like Protein"/>
    <property type="match status" value="1"/>
</dbReference>
<sequence length="924" mass="106264">MTNEFRAMLDRFVLVYLDDILVYSRTLEEHLEHLRRVLETLRRTKYKANRDKCEFVRQELEYLDHFVTPQGINPLSDKIQAIQDWPEPWNVTDVRSFLGLASYYQHFIKGYSKIAAHLSKLQSEDRPFDFGTDARGSFLALKAALLSAEVLRIYDPQLPTRVTSDASGYGIGAVLEQHDGVDWHPVEYFSKKVSVVHSIDDARKKELLAFVHALKWWRHFLIGRRQFRWVTDNNPLVFYKTQDTVNRTIARWMTFIDQFDFFPDHIPGKSNRFADALSRRPDQCTAVYSTFEIEDDLRDIFIRGYQADPEFRDKEAIAMDITGPFPKHKTGVDGILTVVDRLTKFAMFLPCRYHAKAPELAEVTEIVTATGATAYRDKPGGPYSLRWDRRNNDPWRNVEDRNPRTLTDYRTRGRERDDESWRRRDDEIDRDRRQRELFVRARRLDDYPRSPRYEADRGSGDSRGRWETEQGRRDGYRDDRYERSDRDGYRDERYERSGRDGYRGSRYERGDRWEQQDGSRGRFERGGEAREQRDESRGWYNRGDRRDESRGRYGSGTARMIHKGGMSKEGLEETAATIRADGMREGGYGVSSEPYPKSPDPKAARSLTSRGADDRSSTPRNSCVYCRGEDHIKMDCPDLKRAIDEGLVVLDDRKYVKWADDLGVVSMFPSMKENVEARRIETSKGMEPVRSLSIKITFEGDIATTPIRVAATKSARGSTSKKTDTDYEMAEKDGQRVDGAEVILSPRKRGVKKFLMKSSLDEIDTVEPLRRALRQPMQCSILEYLAALKPARDELQMITRKTRIPLSEEGQGAPKAEASTVVVTGGTVRVDRMATVLLDEMEGVPPDKFYILGNGAVETIINDGAILDAVIDNGSEAVIIDEDLAVQVGLSLDRSYLFEIETTDGRKQQITGVCHKSRNVPKDF</sequence>
<evidence type="ECO:0000313" key="10">
    <source>
        <dbReference type="Proteomes" id="UP000265515"/>
    </source>
</evidence>
<keyword evidence="5" id="KW-0378">Hydrolase</keyword>
<feature type="region of interest" description="Disordered" evidence="7">
    <location>
        <begin position="584"/>
        <end position="622"/>
    </location>
</feature>
<evidence type="ECO:0000256" key="7">
    <source>
        <dbReference type="SAM" id="MobiDB-lite"/>
    </source>
</evidence>
<keyword evidence="2" id="KW-0548">Nucleotidyltransferase</keyword>
<dbReference type="EMBL" id="BFEA01001097">
    <property type="protein sequence ID" value="GBG92617.1"/>
    <property type="molecule type" value="Genomic_DNA"/>
</dbReference>
<dbReference type="PROSITE" id="PS50878">
    <property type="entry name" value="RT_POL"/>
    <property type="match status" value="1"/>
</dbReference>
<dbReference type="InterPro" id="IPR000477">
    <property type="entry name" value="RT_dom"/>
</dbReference>
<dbReference type="Gene3D" id="3.30.70.270">
    <property type="match status" value="2"/>
</dbReference>
<evidence type="ECO:0000256" key="5">
    <source>
        <dbReference type="ARBA" id="ARBA00022801"/>
    </source>
</evidence>
<feature type="region of interest" description="Disordered" evidence="7">
    <location>
        <begin position="374"/>
        <end position="401"/>
    </location>
</feature>
<feature type="domain" description="Reverse transcriptase" evidence="8">
    <location>
        <begin position="1"/>
        <end position="67"/>
    </location>
</feature>
<dbReference type="Pfam" id="PF00078">
    <property type="entry name" value="RVT_1"/>
    <property type="match status" value="1"/>
</dbReference>
<name>A0A388MDH8_CHABU</name>
<feature type="compositionally biased region" description="Basic and acidic residues" evidence="7">
    <location>
        <begin position="386"/>
        <end position="401"/>
    </location>
</feature>
<evidence type="ECO:0000256" key="3">
    <source>
        <dbReference type="ARBA" id="ARBA00022722"/>
    </source>
</evidence>
<dbReference type="InterPro" id="IPR043502">
    <property type="entry name" value="DNA/RNA_pol_sf"/>
</dbReference>
<keyword evidence="4" id="KW-0255">Endonuclease</keyword>
<dbReference type="InterPro" id="IPR043128">
    <property type="entry name" value="Rev_trsase/Diguanyl_cyclase"/>
</dbReference>
<dbReference type="Pfam" id="PF17917">
    <property type="entry name" value="RT_RNaseH"/>
    <property type="match status" value="1"/>
</dbReference>
<dbReference type="GO" id="GO:0016787">
    <property type="term" value="F:hydrolase activity"/>
    <property type="evidence" value="ECO:0007669"/>
    <property type="project" value="UniProtKB-KW"/>
</dbReference>
<evidence type="ECO:0000259" key="8">
    <source>
        <dbReference type="PROSITE" id="PS50878"/>
    </source>
</evidence>
<dbReference type="SUPFAM" id="SSF56672">
    <property type="entry name" value="DNA/RNA polymerases"/>
    <property type="match status" value="1"/>
</dbReference>
<protein>
    <recommendedName>
        <fullName evidence="8">Reverse transcriptase domain-containing protein</fullName>
    </recommendedName>
</protein>
<keyword evidence="6" id="KW-0695">RNA-directed DNA polymerase</keyword>
<keyword evidence="3" id="KW-0540">Nuclease</keyword>
<dbReference type="GO" id="GO:0003964">
    <property type="term" value="F:RNA-directed DNA polymerase activity"/>
    <property type="evidence" value="ECO:0007669"/>
    <property type="project" value="UniProtKB-KW"/>
</dbReference>
<comment type="caution">
    <text evidence="9">The sequence shown here is derived from an EMBL/GenBank/DDBJ whole genome shotgun (WGS) entry which is preliminary data.</text>
</comment>